<feature type="compositionally biased region" description="Low complexity" evidence="7">
    <location>
        <begin position="2670"/>
        <end position="2680"/>
    </location>
</feature>
<evidence type="ECO:0000256" key="1">
    <source>
        <dbReference type="ARBA" id="ARBA00004240"/>
    </source>
</evidence>
<feature type="compositionally biased region" description="Low complexity" evidence="7">
    <location>
        <begin position="2340"/>
        <end position="2356"/>
    </location>
</feature>
<comment type="subcellular location">
    <subcellularLocation>
        <location evidence="1">Endoplasmic reticulum</location>
    </subcellularLocation>
</comment>
<comment type="caution">
    <text evidence="10">The sequence shown here is derived from an EMBL/GenBank/DDBJ whole genome shotgun (WGS) entry which is preliminary data.</text>
</comment>
<dbReference type="Pfam" id="PF12931">
    <property type="entry name" value="TPR_Sec16"/>
    <property type="match status" value="1"/>
</dbReference>
<feature type="compositionally biased region" description="Polar residues" evidence="7">
    <location>
        <begin position="2539"/>
        <end position="2549"/>
    </location>
</feature>
<dbReference type="InterPro" id="IPR024340">
    <property type="entry name" value="Sec16_CCD"/>
</dbReference>
<feature type="region of interest" description="Disordered" evidence="7">
    <location>
        <begin position="383"/>
        <end position="539"/>
    </location>
</feature>
<gene>
    <name evidence="10" type="ORF">PM001_LOCUS2662</name>
    <name evidence="11" type="ORF">PM001_LOCUS27922</name>
</gene>
<dbReference type="GO" id="GO:0012507">
    <property type="term" value="C:ER to Golgi transport vesicle membrane"/>
    <property type="evidence" value="ECO:0007669"/>
    <property type="project" value="TreeGrafter"/>
</dbReference>
<evidence type="ECO:0000256" key="7">
    <source>
        <dbReference type="SAM" id="MobiDB-lite"/>
    </source>
</evidence>
<dbReference type="EMBL" id="CAKLBY020000283">
    <property type="protein sequence ID" value="CAK7942772.1"/>
    <property type="molecule type" value="Genomic_DNA"/>
</dbReference>
<dbReference type="GO" id="GO:0070971">
    <property type="term" value="C:endoplasmic reticulum exit site"/>
    <property type="evidence" value="ECO:0007669"/>
    <property type="project" value="TreeGrafter"/>
</dbReference>
<evidence type="ECO:0000259" key="8">
    <source>
        <dbReference type="Pfam" id="PF12931"/>
    </source>
</evidence>
<feature type="domain" description="Sec16 central conserved" evidence="9">
    <location>
        <begin position="1801"/>
        <end position="1928"/>
    </location>
</feature>
<evidence type="ECO:0000313" key="11">
    <source>
        <dbReference type="EMBL" id="CAK7942772.1"/>
    </source>
</evidence>
<feature type="compositionally biased region" description="Low complexity" evidence="7">
    <location>
        <begin position="80"/>
        <end position="103"/>
    </location>
</feature>
<keyword evidence="5 6" id="KW-0931">ER-Golgi transport</keyword>
<feature type="compositionally biased region" description="Polar residues" evidence="7">
    <location>
        <begin position="306"/>
        <end position="315"/>
    </location>
</feature>
<protein>
    <recommendedName>
        <fullName evidence="6">Protein transport protein sec16</fullName>
    </recommendedName>
</protein>
<feature type="compositionally biased region" description="Low complexity" evidence="7">
    <location>
        <begin position="176"/>
        <end position="191"/>
    </location>
</feature>
<dbReference type="PANTHER" id="PTHR13402:SF6">
    <property type="entry name" value="SECRETORY 16, ISOFORM I"/>
    <property type="match status" value="1"/>
</dbReference>
<feature type="compositionally biased region" description="Polar residues" evidence="7">
    <location>
        <begin position="1276"/>
        <end position="1286"/>
    </location>
</feature>
<feature type="compositionally biased region" description="Low complexity" evidence="7">
    <location>
        <begin position="486"/>
        <end position="500"/>
    </location>
</feature>
<dbReference type="InterPro" id="IPR024298">
    <property type="entry name" value="Sec16_Sec23-bd"/>
</dbReference>
<feature type="region of interest" description="Disordered" evidence="7">
    <location>
        <begin position="1164"/>
        <end position="1191"/>
    </location>
</feature>
<evidence type="ECO:0000259" key="9">
    <source>
        <dbReference type="Pfam" id="PF12932"/>
    </source>
</evidence>
<feature type="compositionally biased region" description="Polar residues" evidence="7">
    <location>
        <begin position="2416"/>
        <end position="2438"/>
    </location>
</feature>
<name>A0AAV1T810_9STRA</name>
<feature type="compositionally biased region" description="Basic and acidic residues" evidence="7">
    <location>
        <begin position="44"/>
        <end position="62"/>
    </location>
</feature>
<feature type="compositionally biased region" description="Polar residues" evidence="7">
    <location>
        <begin position="1295"/>
        <end position="1324"/>
    </location>
</feature>
<comment type="similarity">
    <text evidence="2 6">Belongs to the SEC16 family.</text>
</comment>
<accession>A0AAV1T810</accession>
<feature type="region of interest" description="Disordered" evidence="7">
    <location>
        <begin position="1"/>
        <end position="143"/>
    </location>
</feature>
<feature type="region of interest" description="Disordered" evidence="7">
    <location>
        <begin position="915"/>
        <end position="941"/>
    </location>
</feature>
<feature type="region of interest" description="Disordered" evidence="7">
    <location>
        <begin position="2626"/>
        <end position="2681"/>
    </location>
</feature>
<feature type="compositionally biased region" description="Polar residues" evidence="7">
    <location>
        <begin position="2502"/>
        <end position="2520"/>
    </location>
</feature>
<organism evidence="10 12">
    <name type="scientific">Peronospora matthiolae</name>
    <dbReference type="NCBI Taxonomy" id="2874970"/>
    <lineage>
        <taxon>Eukaryota</taxon>
        <taxon>Sar</taxon>
        <taxon>Stramenopiles</taxon>
        <taxon>Oomycota</taxon>
        <taxon>Peronosporomycetes</taxon>
        <taxon>Peronosporales</taxon>
        <taxon>Peronosporaceae</taxon>
        <taxon>Peronospora</taxon>
    </lineage>
</organism>
<feature type="compositionally biased region" description="Polar residues" evidence="7">
    <location>
        <begin position="2461"/>
        <end position="2480"/>
    </location>
</feature>
<evidence type="ECO:0000256" key="5">
    <source>
        <dbReference type="ARBA" id="ARBA00022892"/>
    </source>
</evidence>
<feature type="compositionally biased region" description="Basic and acidic residues" evidence="7">
    <location>
        <begin position="1472"/>
        <end position="1488"/>
    </location>
</feature>
<feature type="region of interest" description="Disordered" evidence="7">
    <location>
        <begin position="2707"/>
        <end position="2740"/>
    </location>
</feature>
<keyword evidence="4 6" id="KW-0256">Endoplasmic reticulum</keyword>
<feature type="compositionally biased region" description="Basic and acidic residues" evidence="7">
    <location>
        <begin position="705"/>
        <end position="718"/>
    </location>
</feature>
<feature type="region of interest" description="Disordered" evidence="7">
    <location>
        <begin position="164"/>
        <end position="202"/>
    </location>
</feature>
<feature type="region of interest" description="Disordered" evidence="7">
    <location>
        <begin position="2324"/>
        <end position="2583"/>
    </location>
</feature>
<feature type="compositionally biased region" description="Polar residues" evidence="7">
    <location>
        <begin position="676"/>
        <end position="685"/>
    </location>
</feature>
<feature type="region of interest" description="Disordered" evidence="7">
    <location>
        <begin position="1270"/>
        <end position="1401"/>
    </location>
</feature>
<dbReference type="Proteomes" id="UP001162060">
    <property type="component" value="Unassembled WGS sequence"/>
</dbReference>
<dbReference type="GO" id="GO:0070973">
    <property type="term" value="P:protein localization to endoplasmic reticulum exit site"/>
    <property type="evidence" value="ECO:0007669"/>
    <property type="project" value="TreeGrafter"/>
</dbReference>
<dbReference type="Pfam" id="PF12932">
    <property type="entry name" value="Sec16"/>
    <property type="match status" value="1"/>
</dbReference>
<feature type="compositionally biased region" description="Polar residues" evidence="7">
    <location>
        <begin position="2658"/>
        <end position="2669"/>
    </location>
</feature>
<feature type="compositionally biased region" description="Polar residues" evidence="7">
    <location>
        <begin position="2369"/>
        <end position="2382"/>
    </location>
</feature>
<keyword evidence="6" id="KW-0472">Membrane</keyword>
<feature type="region of interest" description="Disordered" evidence="7">
    <location>
        <begin position="1206"/>
        <end position="1235"/>
    </location>
</feature>
<dbReference type="CDD" id="cd09233">
    <property type="entry name" value="ACE1-Sec16-like"/>
    <property type="match status" value="1"/>
</dbReference>
<evidence type="ECO:0000256" key="6">
    <source>
        <dbReference type="RuleBase" id="RU364101"/>
    </source>
</evidence>
<evidence type="ECO:0000313" key="10">
    <source>
        <dbReference type="EMBL" id="CAK7903204.1"/>
    </source>
</evidence>
<feature type="region of interest" description="Disordered" evidence="7">
    <location>
        <begin position="1655"/>
        <end position="1678"/>
    </location>
</feature>
<evidence type="ECO:0000313" key="12">
    <source>
        <dbReference type="Proteomes" id="UP001162060"/>
    </source>
</evidence>
<dbReference type="Gene3D" id="1.25.40.1030">
    <property type="match status" value="1"/>
</dbReference>
<feature type="compositionally biased region" description="Polar residues" evidence="7">
    <location>
        <begin position="501"/>
        <end position="524"/>
    </location>
</feature>
<reference evidence="10" key="1">
    <citation type="submission" date="2024-01" db="EMBL/GenBank/DDBJ databases">
        <authorList>
            <person name="Webb A."/>
        </authorList>
    </citation>
    <scope>NUCLEOTIDE SEQUENCE</scope>
    <source>
        <strain evidence="10">Pm1</strain>
    </source>
</reference>
<feature type="compositionally biased region" description="Polar residues" evidence="7">
    <location>
        <begin position="1172"/>
        <end position="1191"/>
    </location>
</feature>
<feature type="region of interest" description="Disordered" evidence="7">
    <location>
        <begin position="293"/>
        <end position="346"/>
    </location>
</feature>
<keyword evidence="6" id="KW-0653">Protein transport</keyword>
<dbReference type="EMBL" id="CAKLBY020000025">
    <property type="protein sequence ID" value="CAK7903204.1"/>
    <property type="molecule type" value="Genomic_DNA"/>
</dbReference>
<feature type="domain" description="Sec16 Sec23-binding" evidence="8">
    <location>
        <begin position="1990"/>
        <end position="2256"/>
    </location>
</feature>
<feature type="region of interest" description="Disordered" evidence="7">
    <location>
        <begin position="787"/>
        <end position="860"/>
    </location>
</feature>
<evidence type="ECO:0000256" key="4">
    <source>
        <dbReference type="ARBA" id="ARBA00022824"/>
    </source>
</evidence>
<feature type="compositionally biased region" description="Polar residues" evidence="7">
    <location>
        <begin position="34"/>
        <end position="43"/>
    </location>
</feature>
<feature type="region of interest" description="Disordered" evidence="7">
    <location>
        <begin position="1464"/>
        <end position="1501"/>
    </location>
</feature>
<dbReference type="PANTHER" id="PTHR13402">
    <property type="entry name" value="RGPR-RELATED"/>
    <property type="match status" value="1"/>
</dbReference>
<feature type="compositionally biased region" description="Polar residues" evidence="7">
    <location>
        <begin position="851"/>
        <end position="860"/>
    </location>
</feature>
<dbReference type="GO" id="GO:0016192">
    <property type="term" value="P:vesicle-mediated transport"/>
    <property type="evidence" value="ECO:0007669"/>
    <property type="project" value="UniProtKB-KW"/>
</dbReference>
<evidence type="ECO:0000256" key="3">
    <source>
        <dbReference type="ARBA" id="ARBA00022448"/>
    </source>
</evidence>
<keyword evidence="3 6" id="KW-0813">Transport</keyword>
<dbReference type="GO" id="GO:0007030">
    <property type="term" value="P:Golgi organization"/>
    <property type="evidence" value="ECO:0007669"/>
    <property type="project" value="TreeGrafter"/>
</dbReference>
<evidence type="ECO:0000256" key="2">
    <source>
        <dbReference type="ARBA" id="ARBA00005927"/>
    </source>
</evidence>
<dbReference type="GO" id="GO:0015031">
    <property type="term" value="P:protein transport"/>
    <property type="evidence" value="ECO:0007669"/>
    <property type="project" value="UniProtKB-KW"/>
</dbReference>
<proteinExistence type="inferred from homology"/>
<feature type="compositionally biased region" description="Polar residues" evidence="7">
    <location>
        <begin position="804"/>
        <end position="818"/>
    </location>
</feature>
<feature type="region of interest" description="Disordered" evidence="7">
    <location>
        <begin position="670"/>
        <end position="729"/>
    </location>
</feature>
<feature type="compositionally biased region" description="Polar residues" evidence="7">
    <location>
        <begin position="826"/>
        <end position="842"/>
    </location>
</feature>
<sequence>MVGETPSRSLKDQTRSNVPVERPGETMDGGRGFSSATSSTPNEASRDTDGLCTERLRVDTRLRQQSAAPQDFFASLGVDTTSRGRTGSTSSNRSHSSSNSTTSVMRPKSVAGKESATPTSGWRLPTIGGLGSQRAAPSSPAPSAVGLLSVSSVNRNVVNAATFTSSSSTRGEEDSMTTSVTSGSTTTLPSGSDGGARPSAAPTQLFSMDDVEELFSDDGWQCDLPPVALSDPTDETELGSMASTAAANADDHVTWLDSDDASASSVAKPVKVRSGLDAVHAGGRTEATFGSVTDQAAAASSEHEFGTNNVSSAQVPSGGMKPPSQDARTEVATLPPRAVKSPSSFFTEGPQSTFEILSQSGTQQTSLFGASQVTSFAETSATYKPCQPDEQSDYGWGNQQKESATAESRPVAAVDSSPPHTTATLTATTGQTDLYVTPPVELTSPGGAAGEFWGGGDEDELFAHDDYVEEDWNGPIEDNPNAHVNSASRSSDSVSYGDSATPTSPSRDTSYSLSRQTQSPSSGSAFDVRSLPKHSKQHNQMVGRLMESTRAPTMSYLVESNSTAFVEEKSTVAVHSAESDQFVEPKLSLRTERSQFSSAIAESMNHDNNLNVFPEAPRSSARFLHTPTGTGGPFGRVPSPHGTGQSFFTEEMSGNVARMAVHNSITFASEEKVENSKSYTESSVRMKSHSGEHDQLNSEDQPNEGDDRSRRENYNRQSDEEERDSVVSFSGEKSFFLSTGRPSSTYGGSQSSFASHRMYQSSIASTDHDGSSIASFGVSSAGATFGGSERVSEGGAYSDGAVSESPSMVNSSNASTAFGTDFPSASEGQFSAPGTTIGGSDNASDEGFSDGNASETTSMCESVHTNSRFVTEFSMSGGEYASVGAIEHRSMPGVYASSAPESDSVAPFGEAAPTAAATNFGGDDGPADVDPFTSSPSIFSSSERASNVPLVTTLGSSGFDHQPEVTVLEENIQSAASLFGATAGAEIPNPFGSFGQASAPAVATPTGEHELPTSDAGDLFGAVVPSSGFQSSFAQPARSAYGLTQSFGQAYNKAGNGARTDTNTQTSAVDFVQSPFTSVDTHDRDVSVSPVGTQRFVDQNRLDPFASRSLEHRLDNSAMSAESMFSCGGDYGHSSNPDRRASLHFVEDLQTPANAVYSRPARNATSVDGHFGQQSDAPSTPHSADQSYGDCSTTYSDQALVGALNYENQSGSGDGARTGANTIRTRPYGKSDGDTAVAESATAYDSEGLRQSDYQSLTAHNARQREVCGLGRRSHASQLTSQNGYSQKPAATFASAGQPTRSHGSQQIGQSCTTGSSTKYSYRSTAEEVGSGSQAAPSRAGRQHNRCAHNGSDAAIGRSADVGELSRPSPRAFFGHPSIGPSSVSDVGDDRAKPLPSGTTQQQPLVQTRVQELFVREGSNASSQAELQHSRLPVYSTAIQAPMHSRDANASYESVGDASLSRYASSSSISHYEGERSFRPEKNLREESASVSASVDANSYAGGVPSGTGIEAASLLSDSSVSKDSSELHIPLSQVSTINESSMGVVSQFASPHQDFVQQRECAQPSDRELENATVIAPKYSQPVPAVEARSRPGVGMMTAMAPPVAKDDDKCYQGLERRCDWGSHSVGGNALSVTLASPASRTAPSMSNRLEHMSYGQTSERLQDRIRHSAASSSHSSYLGAHAFGDNSAGSYFESCAPGDGTAAGHALFQQQQQLQEQQYQSHQQQQQPQLHHVVTEYTDPGSAVQNELQGASYGAASQHEYENATADGSYQQATRAAPTSAIKISNEYKDPCVAPPSCLASFGFGGNMVTMFPKRKLRLSVAGTSVYESPRGAPIPSKLDNVGDSKCCIGPVHVYRMNQLHPYDVEFGQMDVFPGPLTEDVSVEEILRYLDDRLKRSEALPSTVEAEDENDRVLLGVLRVLIKCNGKLRSEPGNLNPGVPDTPEAQLIALLSESSKRRNGSNPPTFPELQEVQSKTHPNLMLKNTNFLRDLLLAGDRKGAVSSAMTANMWPEAMLIASFVDKEMYKRVLRTYLDGHYTAGDPCRALFLTFADQQEKSVQEPKPLLRTSVHRPTESLILSNWVSHAQVLLSNRTADTNKILTELGDRLWSEANTVSAAHSCYLLAGIQLGAPTPSSKMALLGGDHRTPAEARFYVSPGTVQCTEIYEWAQKQSKNVSANLMVPFQGYKIIYAMLLADHGKLGTAFKYVTSMLAVIKAMTATMKPGTSVYLEGMKNQLVILDDRLRQHLGQDRVASMAASISRGGGSKQTGKWGLGSALSMMGKIVNLVVDGPESDTASSAVPSTSTSGGFFVNGASPPAASYPSIPSVNAMTSPPTPTRPQQSSQPNRPQGSSGSTVSAGLYGHATPPVSQNSAPGSSNGYQRAHMEPPAVEPSSRSGVAPSPHAVTIGHLAPTGPSNGNERQQQSVSDPIVNTDNHGNSRRFSNKGPELQKHGVAPPMYSQQSMESSENTYSTRSNNDFGAVDSPCASLQQQPPFVLKSHQGSHAQPASQNRSALSTSDDIRSSRQPKRHHADLAPVSSTGTTNMSGPASDKGKAGPMLDVAKTPGRFKTPPHSNSGKGSGWLSGLSSFIATKINPEAKVAKLGEQMEAYFDENAKRWVFPGETATEEASIPSAPPTGPLLGSAPGSSAAGMPPTGTASAPGSISSGPTPDDPLAALMAPPPSRVLMKKDPLAAMMAPPARPGIYGMHRSASMTQRKPARPQFAVFKPTAATPDKPSG</sequence>
<feature type="compositionally biased region" description="Polar residues" evidence="7">
    <location>
        <begin position="397"/>
        <end position="406"/>
    </location>
</feature>